<dbReference type="EMBL" id="CAJOBJ010327803">
    <property type="protein sequence ID" value="CAF5178020.1"/>
    <property type="molecule type" value="Genomic_DNA"/>
</dbReference>
<gene>
    <name evidence="1" type="ORF">GIL414_LOCUS68345</name>
</gene>
<comment type="caution">
    <text evidence="1">The sequence shown here is derived from an EMBL/GenBank/DDBJ whole genome shotgun (WGS) entry which is preliminary data.</text>
</comment>
<sequence length="148" mass="16653">MLLYGSEEQTGEENKLDLYYLLNIFLTKRFPDHSVHLLDNHNTDCTKSIIIEPQHTINGSSLNFVEIFNLNYEQTRIFKSITSHIESTILYQSSKDVNRTKPEQLLIYIGGAGGCGKSRVIEVISAFMSHHNRTHTLQSVAPSSAAAV</sequence>
<evidence type="ECO:0000313" key="2">
    <source>
        <dbReference type="Proteomes" id="UP000681720"/>
    </source>
</evidence>
<name>A0A8S3H5L5_9BILA</name>
<evidence type="ECO:0008006" key="3">
    <source>
        <dbReference type="Google" id="ProtNLM"/>
    </source>
</evidence>
<accession>A0A8S3H5L5</accession>
<protein>
    <recommendedName>
        <fullName evidence="3">DNA helicase</fullName>
    </recommendedName>
</protein>
<feature type="non-terminal residue" evidence="1">
    <location>
        <position position="1"/>
    </location>
</feature>
<feature type="non-terminal residue" evidence="1">
    <location>
        <position position="148"/>
    </location>
</feature>
<dbReference type="Proteomes" id="UP000681720">
    <property type="component" value="Unassembled WGS sequence"/>
</dbReference>
<reference evidence="1" key="1">
    <citation type="submission" date="2021-02" db="EMBL/GenBank/DDBJ databases">
        <authorList>
            <person name="Nowell W R."/>
        </authorList>
    </citation>
    <scope>NUCLEOTIDE SEQUENCE</scope>
</reference>
<evidence type="ECO:0000313" key="1">
    <source>
        <dbReference type="EMBL" id="CAF5178020.1"/>
    </source>
</evidence>
<organism evidence="1 2">
    <name type="scientific">Rotaria magnacalcarata</name>
    <dbReference type="NCBI Taxonomy" id="392030"/>
    <lineage>
        <taxon>Eukaryota</taxon>
        <taxon>Metazoa</taxon>
        <taxon>Spiralia</taxon>
        <taxon>Gnathifera</taxon>
        <taxon>Rotifera</taxon>
        <taxon>Eurotatoria</taxon>
        <taxon>Bdelloidea</taxon>
        <taxon>Philodinida</taxon>
        <taxon>Philodinidae</taxon>
        <taxon>Rotaria</taxon>
    </lineage>
</organism>
<dbReference type="AlphaFoldDB" id="A0A8S3H5L5"/>
<proteinExistence type="predicted"/>